<gene>
    <name evidence="1" type="ORF">ALC62_14911</name>
</gene>
<reference evidence="1 2" key="1">
    <citation type="submission" date="2016-03" db="EMBL/GenBank/DDBJ databases">
        <title>Cyphomyrmex costatus WGS genome.</title>
        <authorList>
            <person name="Nygaard S."/>
            <person name="Hu H."/>
            <person name="Boomsma J."/>
            <person name="Zhang G."/>
        </authorList>
    </citation>
    <scope>NUCLEOTIDE SEQUENCE [LARGE SCALE GENOMIC DNA]</scope>
    <source>
        <strain evidence="1">MS0001</strain>
        <tissue evidence="1">Whole body</tissue>
    </source>
</reference>
<evidence type="ECO:0000313" key="1">
    <source>
        <dbReference type="EMBL" id="KYM94468.1"/>
    </source>
</evidence>
<protein>
    <submittedName>
        <fullName evidence="1">Uncharacterized protein</fullName>
    </submittedName>
</protein>
<dbReference type="AlphaFoldDB" id="A0A195C2Q1"/>
<accession>A0A195C2Q1</accession>
<name>A0A195C2Q1_9HYME</name>
<organism evidence="1 2">
    <name type="scientific">Cyphomyrmex costatus</name>
    <dbReference type="NCBI Taxonomy" id="456900"/>
    <lineage>
        <taxon>Eukaryota</taxon>
        <taxon>Metazoa</taxon>
        <taxon>Ecdysozoa</taxon>
        <taxon>Arthropoda</taxon>
        <taxon>Hexapoda</taxon>
        <taxon>Insecta</taxon>
        <taxon>Pterygota</taxon>
        <taxon>Neoptera</taxon>
        <taxon>Endopterygota</taxon>
        <taxon>Hymenoptera</taxon>
        <taxon>Apocrita</taxon>
        <taxon>Aculeata</taxon>
        <taxon>Formicoidea</taxon>
        <taxon>Formicidae</taxon>
        <taxon>Myrmicinae</taxon>
        <taxon>Cyphomyrmex</taxon>
    </lineage>
</organism>
<dbReference type="EMBL" id="KQ978379">
    <property type="protein sequence ID" value="KYM94468.1"/>
    <property type="molecule type" value="Genomic_DNA"/>
</dbReference>
<dbReference type="Proteomes" id="UP000078542">
    <property type="component" value="Unassembled WGS sequence"/>
</dbReference>
<proteinExistence type="predicted"/>
<sequence length="65" mass="7493">MVRKAAFKSPYTLIFIIIKVTSVSGIQYSRICDYMGDHRRVHAVRGSLIYTRVATEFCQLCTETF</sequence>
<keyword evidence="2" id="KW-1185">Reference proteome</keyword>
<evidence type="ECO:0000313" key="2">
    <source>
        <dbReference type="Proteomes" id="UP000078542"/>
    </source>
</evidence>